<evidence type="ECO:0000256" key="1">
    <source>
        <dbReference type="SAM" id="MobiDB-lite"/>
    </source>
</evidence>
<dbReference type="eggNOG" id="KOG1041">
    <property type="taxonomic scope" value="Eukaryota"/>
</dbReference>
<dbReference type="InParanoid" id="G0MF32"/>
<dbReference type="SUPFAM" id="SSF53098">
    <property type="entry name" value="Ribonuclease H-like"/>
    <property type="match status" value="1"/>
</dbReference>
<dbReference type="SUPFAM" id="SSF101690">
    <property type="entry name" value="PAZ domain"/>
    <property type="match status" value="1"/>
</dbReference>
<dbReference type="PANTHER" id="PTHR22891">
    <property type="entry name" value="EUKARYOTIC TRANSLATION INITIATION FACTOR 2C"/>
    <property type="match status" value="1"/>
</dbReference>
<feature type="domain" description="Piwi" evidence="2">
    <location>
        <begin position="609"/>
        <end position="935"/>
    </location>
</feature>
<dbReference type="AlphaFoldDB" id="G0MF32"/>
<dbReference type="FunCoup" id="G0MF32">
    <property type="interactions" value="70"/>
</dbReference>
<dbReference type="InterPro" id="IPR036085">
    <property type="entry name" value="PAZ_dom_sf"/>
</dbReference>
<dbReference type="PROSITE" id="PS50822">
    <property type="entry name" value="PIWI"/>
    <property type="match status" value="1"/>
</dbReference>
<dbReference type="Gene3D" id="3.30.420.10">
    <property type="entry name" value="Ribonuclease H-like superfamily/Ribonuclease H"/>
    <property type="match status" value="1"/>
</dbReference>
<dbReference type="STRING" id="135651.G0MF32"/>
<evidence type="ECO:0000259" key="2">
    <source>
        <dbReference type="PROSITE" id="PS50822"/>
    </source>
</evidence>
<dbReference type="OMA" id="HYEICIC"/>
<dbReference type="InterPro" id="IPR003165">
    <property type="entry name" value="Piwi"/>
</dbReference>
<feature type="compositionally biased region" description="Basic and acidic residues" evidence="1">
    <location>
        <begin position="10"/>
        <end position="22"/>
    </location>
</feature>
<dbReference type="Gene3D" id="3.40.50.2300">
    <property type="match status" value="1"/>
</dbReference>
<dbReference type="SMART" id="SM00950">
    <property type="entry name" value="Piwi"/>
    <property type="match status" value="1"/>
</dbReference>
<keyword evidence="4" id="KW-1185">Reference proteome</keyword>
<evidence type="ECO:0000313" key="4">
    <source>
        <dbReference type="Proteomes" id="UP000008068"/>
    </source>
</evidence>
<organism evidence="4">
    <name type="scientific">Caenorhabditis brenneri</name>
    <name type="common">Nematode worm</name>
    <dbReference type="NCBI Taxonomy" id="135651"/>
    <lineage>
        <taxon>Eukaryota</taxon>
        <taxon>Metazoa</taxon>
        <taxon>Ecdysozoa</taxon>
        <taxon>Nematoda</taxon>
        <taxon>Chromadorea</taxon>
        <taxon>Rhabditida</taxon>
        <taxon>Rhabditina</taxon>
        <taxon>Rhabditomorpha</taxon>
        <taxon>Rhabditoidea</taxon>
        <taxon>Rhabditidae</taxon>
        <taxon>Peloderinae</taxon>
        <taxon>Caenorhabditis</taxon>
    </lineage>
</organism>
<protein>
    <recommendedName>
        <fullName evidence="2">Piwi domain-containing protein</fullName>
    </recommendedName>
</protein>
<dbReference type="InterPro" id="IPR036397">
    <property type="entry name" value="RNaseH_sf"/>
</dbReference>
<gene>
    <name evidence="3" type="ORF">CAEBREN_08275</name>
</gene>
<dbReference type="HOGENOM" id="CLU_005623_0_0_1"/>
<sequence>MPSKNNKKLAAAERAAKLRAEAEETAATNPVVEEAVETPADNAPVAPPSSEMAALAVTTEKPSIIPSTSEQKKKKVSAPYKPPAPLTPLTSTGSKTVITNSYRMEIKKHTNRRYDVTVSKNVDGRVTEIVGARGADKQQQNSLFQLITGLLKDDRMDLKNISYDGALSLYNSSNQELAGRTFFLNSGDLPQNLRSTLFPRNENGTLDILIERNAQQPTLDTQDVLQENLNGASCPVTQMLQQVMHQEAKRNGFVVVDNGTEMFERPRGEANNGVHEMNGIGAGLKIAKGGDGKGAVHIVMEFKTTRFFDNGPLSALGSRAKFNDTFHAQRYLSGLKVGTTYSNQVITIHGLSSDSISELTYDGNSILARSAEVAHRDVREYNGNWPAVQTRIRDRRTRQFRVFSFPIENLRVLPDQKLMPKHGSPPTCPGPEVRFAQTTTVGQSAKLLAPNPTLASFGGQILPTPLTVQAVEVPAPTILYKDSQARVIQAMVNRQSVSFEQKNFISIQFFQANWRKPAGAKFFEPASPFKVLILYNSVYLTSQQRGSIGEKVEDVKTQLQSMAARGTGLLITVSGTEDLGGTFGDEVSAGEAIRMKLETLKDLPANEKPVVIYIDPSTSQTHGVLKLQERLCEVVTQQLSIDKSLKRSIGGATLTNFLLKLNQKRGGLNHKVQPDAMIAHLYGEKSNTLIISYDVCHSSGRVYVRGELCDEPSCVGFAYNSTKSREMFIGDFAYQLSRHERVDEQILKEKTKDILNKYGISHSKAPSSIIILRDGVSEGQHQMVYDDEFPSIEQAVTEFVQEKNKFFKEKKMNIVLSQPSIALLVITKRHANRLYEKNEQGAIKNVSPLLAVDTVVVKKAGNEMLFVSHCPLKGTAQFIAVHIIVNQKVFSKNDEIVRLLAALSCARQVSTSVVSLPESIYAADDYAKRGADLFREWRLLMGAEVPTLHTENGMQFDWRAITERLNYQNSIFKNIRIA</sequence>
<feature type="compositionally biased region" description="Low complexity" evidence="1">
    <location>
        <begin position="25"/>
        <end position="40"/>
    </location>
</feature>
<dbReference type="EMBL" id="GL379792">
    <property type="protein sequence ID" value="EGT54194.1"/>
    <property type="molecule type" value="Genomic_DNA"/>
</dbReference>
<name>G0MF32_CAEBE</name>
<dbReference type="OrthoDB" id="10252740at2759"/>
<accession>G0MF32</accession>
<dbReference type="Proteomes" id="UP000008068">
    <property type="component" value="Unassembled WGS sequence"/>
</dbReference>
<dbReference type="InterPro" id="IPR012337">
    <property type="entry name" value="RNaseH-like_sf"/>
</dbReference>
<proteinExistence type="predicted"/>
<feature type="region of interest" description="Disordered" evidence="1">
    <location>
        <begin position="1"/>
        <end position="92"/>
    </location>
</feature>
<dbReference type="GO" id="GO:0003676">
    <property type="term" value="F:nucleic acid binding"/>
    <property type="evidence" value="ECO:0007669"/>
    <property type="project" value="InterPro"/>
</dbReference>
<dbReference type="Pfam" id="PF02171">
    <property type="entry name" value="Piwi"/>
    <property type="match status" value="1"/>
</dbReference>
<evidence type="ECO:0000313" key="3">
    <source>
        <dbReference type="EMBL" id="EGT54194.1"/>
    </source>
</evidence>
<reference evidence="4" key="1">
    <citation type="submission" date="2011-07" db="EMBL/GenBank/DDBJ databases">
        <authorList>
            <consortium name="Caenorhabditis brenneri Sequencing and Analysis Consortium"/>
            <person name="Wilson R.K."/>
        </authorList>
    </citation>
    <scope>NUCLEOTIDE SEQUENCE [LARGE SCALE GENOMIC DNA]</scope>
    <source>
        <strain evidence="4">PB2801</strain>
    </source>
</reference>